<name>A0AA41FEY1_9FIRM</name>
<comment type="subcellular location">
    <subcellularLocation>
        <location evidence="2">Cell membrane</location>
        <topology evidence="2">Multi-pass membrane protein</topology>
    </subcellularLocation>
</comment>
<dbReference type="AlphaFoldDB" id="A0AA41FEY1"/>
<keyword evidence="6" id="KW-0050">Antiport</keyword>
<feature type="transmembrane region" description="Helical" evidence="13">
    <location>
        <begin position="267"/>
        <end position="288"/>
    </location>
</feature>
<evidence type="ECO:0000256" key="3">
    <source>
        <dbReference type="ARBA" id="ARBA00010199"/>
    </source>
</evidence>
<comment type="caution">
    <text evidence="14">The sequence shown here is derived from an EMBL/GenBank/DDBJ whole genome shotgun (WGS) entry which is preliminary data.</text>
</comment>
<comment type="similarity">
    <text evidence="3">Belongs to the multi antimicrobial extrusion (MATE) (TC 2.A.66.1) family.</text>
</comment>
<evidence type="ECO:0000256" key="12">
    <source>
        <dbReference type="ARBA" id="ARBA00031636"/>
    </source>
</evidence>
<dbReference type="NCBIfam" id="TIGR00797">
    <property type="entry name" value="matE"/>
    <property type="match status" value="1"/>
</dbReference>
<evidence type="ECO:0000313" key="15">
    <source>
        <dbReference type="Proteomes" id="UP000708338"/>
    </source>
</evidence>
<organism evidence="14 15">
    <name type="scientific">Enterocloster citroniae</name>
    <dbReference type="NCBI Taxonomy" id="358743"/>
    <lineage>
        <taxon>Bacteria</taxon>
        <taxon>Bacillati</taxon>
        <taxon>Bacillota</taxon>
        <taxon>Clostridia</taxon>
        <taxon>Lachnospirales</taxon>
        <taxon>Lachnospiraceae</taxon>
        <taxon>Enterocloster</taxon>
    </lineage>
</organism>
<dbReference type="GO" id="GO:0005886">
    <property type="term" value="C:plasma membrane"/>
    <property type="evidence" value="ECO:0007669"/>
    <property type="project" value="UniProtKB-SubCell"/>
</dbReference>
<dbReference type="PANTHER" id="PTHR43298:SF2">
    <property type="entry name" value="FMN_FAD EXPORTER YEEO-RELATED"/>
    <property type="match status" value="1"/>
</dbReference>
<keyword evidence="7" id="KW-1003">Cell membrane</keyword>
<feature type="transmembrane region" description="Helical" evidence="13">
    <location>
        <begin position="194"/>
        <end position="217"/>
    </location>
</feature>
<feature type="transmembrane region" description="Helical" evidence="13">
    <location>
        <begin position="95"/>
        <end position="118"/>
    </location>
</feature>
<reference evidence="14" key="1">
    <citation type="journal article" date="2021" name="Gut Microbes">
        <title>A synthetic consortium of 100 gut commensals modulates the composition and function in a colon model of the microbiome of elderly subjects.</title>
        <authorList>
            <person name="Perez M."/>
            <person name="Ntemiri A."/>
            <person name="Tan H."/>
            <person name="Harris H.M.B."/>
            <person name="Roager H.M."/>
            <person name="Ribiere C."/>
            <person name="O'Toole P.W."/>
        </authorList>
    </citation>
    <scope>NUCLEOTIDE SEQUENCE</scope>
    <source>
        <strain evidence="14">MCC335</strain>
    </source>
</reference>
<evidence type="ECO:0000256" key="1">
    <source>
        <dbReference type="ARBA" id="ARBA00003408"/>
    </source>
</evidence>
<dbReference type="Pfam" id="PF01554">
    <property type="entry name" value="MatE"/>
    <property type="match status" value="2"/>
</dbReference>
<dbReference type="InterPro" id="IPR050222">
    <property type="entry name" value="MATE_MdtK"/>
</dbReference>
<evidence type="ECO:0000256" key="7">
    <source>
        <dbReference type="ARBA" id="ARBA00022475"/>
    </source>
</evidence>
<evidence type="ECO:0000256" key="10">
    <source>
        <dbReference type="ARBA" id="ARBA00023065"/>
    </source>
</evidence>
<evidence type="ECO:0000313" key="14">
    <source>
        <dbReference type="EMBL" id="MBT9810225.1"/>
    </source>
</evidence>
<feature type="transmembrane region" description="Helical" evidence="13">
    <location>
        <begin position="163"/>
        <end position="188"/>
    </location>
</feature>
<evidence type="ECO:0000256" key="6">
    <source>
        <dbReference type="ARBA" id="ARBA00022449"/>
    </source>
</evidence>
<dbReference type="GO" id="GO:0006811">
    <property type="term" value="P:monoatomic ion transport"/>
    <property type="evidence" value="ECO:0007669"/>
    <property type="project" value="UniProtKB-KW"/>
</dbReference>
<keyword evidence="8 13" id="KW-0812">Transmembrane</keyword>
<keyword evidence="10" id="KW-0406">Ion transport</keyword>
<keyword evidence="9 13" id="KW-1133">Transmembrane helix</keyword>
<gene>
    <name evidence="14" type="ORF">GPL26_11315</name>
</gene>
<feature type="transmembrane region" description="Helical" evidence="13">
    <location>
        <begin position="60"/>
        <end position="83"/>
    </location>
</feature>
<evidence type="ECO:0000256" key="8">
    <source>
        <dbReference type="ARBA" id="ARBA00022692"/>
    </source>
</evidence>
<evidence type="ECO:0000256" key="5">
    <source>
        <dbReference type="ARBA" id="ARBA00022448"/>
    </source>
</evidence>
<keyword evidence="5" id="KW-0813">Transport</keyword>
<dbReference type="PANTHER" id="PTHR43298">
    <property type="entry name" value="MULTIDRUG RESISTANCE PROTEIN NORM-RELATED"/>
    <property type="match status" value="1"/>
</dbReference>
<feature type="transmembrane region" description="Helical" evidence="13">
    <location>
        <begin position="238"/>
        <end position="261"/>
    </location>
</feature>
<dbReference type="PIRSF" id="PIRSF006603">
    <property type="entry name" value="DinF"/>
    <property type="match status" value="1"/>
</dbReference>
<evidence type="ECO:0000256" key="11">
    <source>
        <dbReference type="ARBA" id="ARBA00023136"/>
    </source>
</evidence>
<feature type="transmembrane region" description="Helical" evidence="13">
    <location>
        <begin position="130"/>
        <end position="151"/>
    </location>
</feature>
<sequence length="446" mass="48632">MKDSFMKEKPVLPLLVSMALPMVISMLVNSLYNIVDSFFVARISEQAMTALSLVYPVQNLINAVAIGYGVGINALIAFYSGAGDRVSVDTAATQGFLFAAIHGILITVGSISIMPAFLHMFTSDEGVIELGIQYSTLVFMFSLVIMIGLSFEKMFQSVGRMGMTMISMLCGCISNIILDPLLIFGIGFFPEMGIAGAAWATGIGQVITLAVYVFMYLARPIPVRIRRNYLKFNRSMDLKLYSIGIPAILNLALPSLLVSFLNGILALYSQSYVVILGIYYKLQTFLYLPANGIVQGMRPIIGYNYGAGEHKRVRRIYDMTLCMSCIIMVLGTVLCLTASKQLISLFTSNPETVLSGQKALRIISAGFIVSSVSVTSSGALEGLGKGTQSLIISLFRYVVIIIPAAFILCRIWGPVGVWSAFWITEFITAAISAVVYRLSIKLKQTN</sequence>
<protein>
    <recommendedName>
        <fullName evidence="4">Probable multidrug resistance protein NorM</fullName>
    </recommendedName>
    <alternativeName>
        <fullName evidence="12">Multidrug-efflux transporter</fullName>
    </alternativeName>
</protein>
<dbReference type="InterPro" id="IPR002528">
    <property type="entry name" value="MATE_fam"/>
</dbReference>
<keyword evidence="11 13" id="KW-0472">Membrane</keyword>
<feature type="transmembrane region" description="Helical" evidence="13">
    <location>
        <begin position="359"/>
        <end position="382"/>
    </location>
</feature>
<evidence type="ECO:0000256" key="9">
    <source>
        <dbReference type="ARBA" id="ARBA00022989"/>
    </source>
</evidence>
<feature type="transmembrane region" description="Helical" evidence="13">
    <location>
        <begin position="320"/>
        <end position="339"/>
    </location>
</feature>
<proteinExistence type="inferred from homology"/>
<accession>A0AA41FEY1</accession>
<dbReference type="Proteomes" id="UP000708338">
    <property type="component" value="Unassembled WGS sequence"/>
</dbReference>
<dbReference type="GO" id="GO:0015297">
    <property type="term" value="F:antiporter activity"/>
    <property type="evidence" value="ECO:0007669"/>
    <property type="project" value="UniProtKB-KW"/>
</dbReference>
<comment type="function">
    <text evidence="1">Multidrug efflux pump.</text>
</comment>
<feature type="transmembrane region" description="Helical" evidence="13">
    <location>
        <begin position="394"/>
        <end position="413"/>
    </location>
</feature>
<evidence type="ECO:0000256" key="4">
    <source>
        <dbReference type="ARBA" id="ARBA00020268"/>
    </source>
</evidence>
<feature type="transmembrane region" description="Helical" evidence="13">
    <location>
        <begin position="12"/>
        <end position="32"/>
    </location>
</feature>
<evidence type="ECO:0000256" key="13">
    <source>
        <dbReference type="SAM" id="Phobius"/>
    </source>
</evidence>
<evidence type="ECO:0000256" key="2">
    <source>
        <dbReference type="ARBA" id="ARBA00004651"/>
    </source>
</evidence>
<dbReference type="RefSeq" id="WP_045092829.1">
    <property type="nucleotide sequence ID" value="NZ_CABJDD010000003.1"/>
</dbReference>
<dbReference type="InterPro" id="IPR048279">
    <property type="entry name" value="MdtK-like"/>
</dbReference>
<feature type="transmembrane region" description="Helical" evidence="13">
    <location>
        <begin position="419"/>
        <end position="438"/>
    </location>
</feature>
<dbReference type="EMBL" id="WQPS01000012">
    <property type="protein sequence ID" value="MBT9810225.1"/>
    <property type="molecule type" value="Genomic_DNA"/>
</dbReference>
<dbReference type="GO" id="GO:0042910">
    <property type="term" value="F:xenobiotic transmembrane transporter activity"/>
    <property type="evidence" value="ECO:0007669"/>
    <property type="project" value="InterPro"/>
</dbReference>